<sequence>MYGGCTGPRAFLEGRGQAYVLRVASNFTTGDAATRHVLAGSIAVPASTEQMSWSARKWRLP</sequence>
<dbReference type="Proteomes" id="UP000262538">
    <property type="component" value="Unassembled WGS sequence"/>
</dbReference>
<comment type="caution">
    <text evidence="1">The sequence shown here is derived from an EMBL/GenBank/DDBJ whole genome shotgun (WGS) entry which is preliminary data.</text>
</comment>
<evidence type="ECO:0000313" key="2">
    <source>
        <dbReference type="Proteomes" id="UP000262538"/>
    </source>
</evidence>
<gene>
    <name evidence="1" type="ORF">DI270_017550</name>
</gene>
<organism evidence="1 2">
    <name type="scientific">Microbispora triticiradicis</name>
    <dbReference type="NCBI Taxonomy" id="2200763"/>
    <lineage>
        <taxon>Bacteria</taxon>
        <taxon>Bacillati</taxon>
        <taxon>Actinomycetota</taxon>
        <taxon>Actinomycetes</taxon>
        <taxon>Streptosporangiales</taxon>
        <taxon>Streptosporangiaceae</taxon>
        <taxon>Microbispora</taxon>
    </lineage>
</organism>
<keyword evidence="2" id="KW-1185">Reference proteome</keyword>
<reference evidence="1 2" key="1">
    <citation type="submission" date="2018-08" db="EMBL/GenBank/DDBJ databases">
        <title>Microbispora. triticiradicis sp. nov., a novel actinomycete isolated from the root of wheat (Triticum aestivum L.)).</title>
        <authorList>
            <person name="Han C."/>
        </authorList>
    </citation>
    <scope>NUCLEOTIDE SEQUENCE [LARGE SCALE GENOMIC DNA]</scope>
    <source>
        <strain evidence="1 2">NEAU-HRDPA2-9</strain>
    </source>
</reference>
<protein>
    <submittedName>
        <fullName evidence="1">Uncharacterized protein</fullName>
    </submittedName>
</protein>
<evidence type="ECO:0000313" key="1">
    <source>
        <dbReference type="EMBL" id="RGA03688.1"/>
    </source>
</evidence>
<accession>A0ABX9LJ81</accession>
<name>A0ABX9LJ81_9ACTN</name>
<dbReference type="EMBL" id="QFZU02000072">
    <property type="protein sequence ID" value="RGA03688.1"/>
    <property type="molecule type" value="Genomic_DNA"/>
</dbReference>
<proteinExistence type="predicted"/>